<proteinExistence type="predicted"/>
<organism evidence="1">
    <name type="scientific">Streptoglossa virus 1</name>
    <dbReference type="NCBI Taxonomy" id="2977992"/>
    <lineage>
        <taxon>Viruses</taxon>
        <taxon>Riboviria</taxon>
        <taxon>Orthornavirae</taxon>
        <taxon>Negarnaviricota</taxon>
        <taxon>Haploviricotina</taxon>
        <taxon>Monjiviricetes</taxon>
        <taxon>Mononegavirales</taxon>
        <taxon>Rhabdoviridae</taxon>
        <taxon>Betarhabdovirinae</taxon>
        <taxon>Varicosavirus</taxon>
        <taxon>Varicosavirus streptoglossae</taxon>
    </lineage>
</organism>
<sequence length="287" mass="31838">MSTVNQSTLSKSVSSSTHGPMLSAISDPYAPSLVPKEKITLGIEWVKKPSSVGVYYDLGKIGMFTRLINSIRGTGELTDPEIHVIWTSYCPAETYQNMMSISLEFNKSPDPEKRLLYKHQSPMHLPAHHIFKPRQTISLSATATIPWSIGFDIEEFAVDKDFHIGKLQIFFRGYASGGTGYTKGGDSELILMAPVSEITDGATRISRPRTFGEDWNIGGYKIGSLRTKDVTIIQLLQKQGVDVEGLMMIRKLDKILSKLSNITAQNSERKEVIETALKVVDQVIRGS</sequence>
<accession>A0A9N7AAN4</accession>
<evidence type="ECO:0000313" key="1">
    <source>
        <dbReference type="EMBL" id="DAZ90838.1"/>
    </source>
</evidence>
<protein>
    <submittedName>
        <fullName evidence="1">Protein 3</fullName>
    </submittedName>
</protein>
<reference evidence="1" key="1">
    <citation type="journal article" date="2022" name="bioRxiv">
        <title>Unlocking the hidden genetic diversity of varicosaviruses, the neglected plant rhabdoviruses.</title>
        <authorList>
            <person name="Bejerman N."/>
            <person name="Dietzgen R.G."/>
            <person name="Debat H."/>
        </authorList>
    </citation>
    <scope>NUCLEOTIDE SEQUENCE</scope>
</reference>
<dbReference type="EMBL" id="BK061814">
    <property type="protein sequence ID" value="DAZ90838.1"/>
    <property type="molecule type" value="Viral_cRNA"/>
</dbReference>
<name>A0A9N7AAN4_9RHAB</name>